<protein>
    <submittedName>
        <fullName evidence="1">Uncharacterized protein</fullName>
    </submittedName>
</protein>
<sequence>MNTICVYFYIVIDENTLLDAIILSTENTEVKILDSLALKQLPSQEKISKMVRLDGYFLSVFRHVVKHSERYREMVAINIVKCCKPLKRSSDINIKCLLVRPKIEVLDYAWSKRIIQLVSQRQELENAMSWLSTLGGAFSALGDNFESCAKVAAKISIQQFKIAFQLGEPLLLARCRLYMALSLIQLGKLSSAKKVIQNQYLLSKSFNDIRLEKMCKGIWTKLQYVYKQKYNRLKQCHNNKLQII</sequence>
<evidence type="ECO:0000313" key="2">
    <source>
        <dbReference type="Proteomes" id="UP001372834"/>
    </source>
</evidence>
<evidence type="ECO:0000313" key="1">
    <source>
        <dbReference type="EMBL" id="KAK6621279.1"/>
    </source>
</evidence>
<proteinExistence type="predicted"/>
<dbReference type="Pfam" id="PF16065">
    <property type="entry name" value="DUF4807"/>
    <property type="match status" value="1"/>
</dbReference>
<dbReference type="EMBL" id="JAWJWE010000039">
    <property type="protein sequence ID" value="KAK6621279.1"/>
    <property type="molecule type" value="Genomic_DNA"/>
</dbReference>
<comment type="caution">
    <text evidence="1">The sequence shown here is derived from an EMBL/GenBank/DDBJ whole genome shotgun (WGS) entry which is preliminary data.</text>
</comment>
<dbReference type="Proteomes" id="UP001372834">
    <property type="component" value="Unassembled WGS sequence"/>
</dbReference>
<accession>A0AAN8NMB1</accession>
<dbReference type="AlphaFoldDB" id="A0AAN8NMB1"/>
<name>A0AAN8NMB1_POLSC</name>
<dbReference type="InterPro" id="IPR032072">
    <property type="entry name" value="DUF4807"/>
</dbReference>
<dbReference type="PANTHER" id="PTHR36693">
    <property type="entry name" value="GH02722P"/>
    <property type="match status" value="1"/>
</dbReference>
<reference evidence="1 2" key="1">
    <citation type="submission" date="2023-10" db="EMBL/GenBank/DDBJ databases">
        <title>Genomes of two closely related lineages of the louse Polyplax serrata with different host specificities.</title>
        <authorList>
            <person name="Martinu J."/>
            <person name="Tarabai H."/>
            <person name="Stefka J."/>
            <person name="Hypsa V."/>
        </authorList>
    </citation>
    <scope>NUCLEOTIDE SEQUENCE [LARGE SCALE GENOMIC DNA]</scope>
    <source>
        <strain evidence="1">HR10_N</strain>
    </source>
</reference>
<dbReference type="PANTHER" id="PTHR36693:SF1">
    <property type="entry name" value="GH02722P"/>
    <property type="match status" value="1"/>
</dbReference>
<gene>
    <name evidence="1" type="ORF">RUM43_011585</name>
</gene>
<organism evidence="1 2">
    <name type="scientific">Polyplax serrata</name>
    <name type="common">Common mouse louse</name>
    <dbReference type="NCBI Taxonomy" id="468196"/>
    <lineage>
        <taxon>Eukaryota</taxon>
        <taxon>Metazoa</taxon>
        <taxon>Ecdysozoa</taxon>
        <taxon>Arthropoda</taxon>
        <taxon>Hexapoda</taxon>
        <taxon>Insecta</taxon>
        <taxon>Pterygota</taxon>
        <taxon>Neoptera</taxon>
        <taxon>Paraneoptera</taxon>
        <taxon>Psocodea</taxon>
        <taxon>Troctomorpha</taxon>
        <taxon>Phthiraptera</taxon>
        <taxon>Anoplura</taxon>
        <taxon>Polyplacidae</taxon>
        <taxon>Polyplax</taxon>
    </lineage>
</organism>